<dbReference type="Pfam" id="PF19028">
    <property type="entry name" value="TSP1_spondin"/>
    <property type="match status" value="1"/>
</dbReference>
<keyword evidence="3" id="KW-0325">Glycoprotein</keyword>
<dbReference type="SMART" id="SM00209">
    <property type="entry name" value="TSP1"/>
    <property type="match status" value="1"/>
</dbReference>
<dbReference type="Pfam" id="PF01033">
    <property type="entry name" value="Somatomedin_B"/>
    <property type="match status" value="1"/>
</dbReference>
<dbReference type="InterPro" id="IPR039942">
    <property type="entry name" value="SBSPO"/>
</dbReference>
<dbReference type="Gene3D" id="4.10.410.20">
    <property type="match status" value="1"/>
</dbReference>
<keyword evidence="1" id="KW-0732">Signal</keyword>
<feature type="domain" description="SMB" evidence="4">
    <location>
        <begin position="213"/>
        <end position="240"/>
    </location>
</feature>
<dbReference type="InterPro" id="IPR056801">
    <property type="entry name" value="SBSPON_C"/>
</dbReference>
<dbReference type="InterPro" id="IPR036024">
    <property type="entry name" value="Somatomedin_B-like_dom_sf"/>
</dbReference>
<organism evidence="7">
    <name type="scientific">Gongylonema pulchrum</name>
    <dbReference type="NCBI Taxonomy" id="637853"/>
    <lineage>
        <taxon>Eukaryota</taxon>
        <taxon>Metazoa</taxon>
        <taxon>Ecdysozoa</taxon>
        <taxon>Nematoda</taxon>
        <taxon>Chromadorea</taxon>
        <taxon>Rhabditida</taxon>
        <taxon>Spirurina</taxon>
        <taxon>Spiruromorpha</taxon>
        <taxon>Spiruroidea</taxon>
        <taxon>Gongylonematidae</taxon>
        <taxon>Gongylonema</taxon>
    </lineage>
</organism>
<dbReference type="PROSITE" id="PS00524">
    <property type="entry name" value="SMB_1"/>
    <property type="match status" value="1"/>
</dbReference>
<dbReference type="SUPFAM" id="SSF82895">
    <property type="entry name" value="TSP-1 type 1 repeat"/>
    <property type="match status" value="1"/>
</dbReference>
<name>A0A183E498_9BILA</name>
<reference evidence="5 6" key="2">
    <citation type="submission" date="2018-11" db="EMBL/GenBank/DDBJ databases">
        <authorList>
            <consortium name="Pathogen Informatics"/>
        </authorList>
    </citation>
    <scope>NUCLEOTIDE SEQUENCE [LARGE SCALE GENOMIC DNA]</scope>
</reference>
<sequence>MDYSGTVYRRGYRGAVIVVPPVHCGCYRSALCCSGRNLTCIAIEDGISEELRLMMMSKRKSNHLHRRRGGKASDIRRHPAVYDTRMNRIGKLILPDLVALDDNSVLQLLSRHRDALSSDYLSDRGEPLQAIQLTNSSSSTTVPTTAYRQLIFGEAFHSSEPEITRYYRHHKLIRYSVLNQLIPLIIKDSREGKKLRGYGGSKIAFLEKNGAHDSICFCDEKCIAFGDCCTDYTFVCPPSDCFVTEWSTWSSCLPDREACGIGVRTRKRTIVRKAERGGKECQPLVEKMSCFKECQEQQQQRGLTTVALIIDYAYNRSREDKPDEYSQNRKMLYYCVTYQLGWVNQNCVDPKITAKLHRSNSICAECQPEARTHRPTATCASELKDGETGFWKLIGPKSCNGIWKRISRTDHCRCEVDFPKQDAFLLV</sequence>
<dbReference type="EMBL" id="UYRT01082917">
    <property type="protein sequence ID" value="VDN26677.1"/>
    <property type="molecule type" value="Genomic_DNA"/>
</dbReference>
<reference evidence="7" key="1">
    <citation type="submission" date="2016-06" db="UniProtKB">
        <authorList>
            <consortium name="WormBaseParasite"/>
        </authorList>
    </citation>
    <scope>IDENTIFICATION</scope>
</reference>
<evidence type="ECO:0000256" key="3">
    <source>
        <dbReference type="ARBA" id="ARBA00023180"/>
    </source>
</evidence>
<accession>A0A183E498</accession>
<dbReference type="PANTHER" id="PTHR20920:SF5">
    <property type="entry name" value="SMB DOMAIN-CONTAINING PROTEIN"/>
    <property type="match status" value="1"/>
</dbReference>
<dbReference type="InterPro" id="IPR001212">
    <property type="entry name" value="Somatomedin_B_dom"/>
</dbReference>
<dbReference type="WBParaSite" id="GPUH_0001581101-mRNA-1">
    <property type="protein sequence ID" value="GPUH_0001581101-mRNA-1"/>
    <property type="gene ID" value="GPUH_0001581101"/>
</dbReference>
<evidence type="ECO:0000313" key="6">
    <source>
        <dbReference type="Proteomes" id="UP000271098"/>
    </source>
</evidence>
<dbReference type="PANTHER" id="PTHR20920">
    <property type="entry name" value="RPE-SPONDIN"/>
    <property type="match status" value="1"/>
</dbReference>
<dbReference type="PROSITE" id="PS50092">
    <property type="entry name" value="TSP1"/>
    <property type="match status" value="1"/>
</dbReference>
<dbReference type="PROSITE" id="PS50958">
    <property type="entry name" value="SMB_2"/>
    <property type="match status" value="1"/>
</dbReference>
<keyword evidence="2" id="KW-1015">Disulfide bond</keyword>
<dbReference type="Gene3D" id="2.20.100.10">
    <property type="entry name" value="Thrombospondin type-1 (TSP1) repeat"/>
    <property type="match status" value="1"/>
</dbReference>
<evidence type="ECO:0000313" key="5">
    <source>
        <dbReference type="EMBL" id="VDN26677.1"/>
    </source>
</evidence>
<dbReference type="Proteomes" id="UP000271098">
    <property type="component" value="Unassembled WGS sequence"/>
</dbReference>
<evidence type="ECO:0000313" key="7">
    <source>
        <dbReference type="WBParaSite" id="GPUH_0001581101-mRNA-1"/>
    </source>
</evidence>
<evidence type="ECO:0000256" key="1">
    <source>
        <dbReference type="ARBA" id="ARBA00022729"/>
    </source>
</evidence>
<evidence type="ECO:0000259" key="4">
    <source>
        <dbReference type="PROSITE" id="PS50958"/>
    </source>
</evidence>
<keyword evidence="6" id="KW-1185">Reference proteome</keyword>
<dbReference type="InterPro" id="IPR000884">
    <property type="entry name" value="TSP1_rpt"/>
</dbReference>
<dbReference type="OrthoDB" id="98591at2759"/>
<proteinExistence type="predicted"/>
<dbReference type="InterPro" id="IPR044004">
    <property type="entry name" value="TSP1_spondin_dom"/>
</dbReference>
<evidence type="ECO:0000256" key="2">
    <source>
        <dbReference type="ARBA" id="ARBA00023157"/>
    </source>
</evidence>
<protein>
    <submittedName>
        <fullName evidence="7">SMB domain-containing protein</fullName>
    </submittedName>
</protein>
<dbReference type="SUPFAM" id="SSF90188">
    <property type="entry name" value="Somatomedin B domain"/>
    <property type="match status" value="1"/>
</dbReference>
<dbReference type="AlphaFoldDB" id="A0A183E498"/>
<dbReference type="Pfam" id="PF25031">
    <property type="entry name" value="SBSPON_C"/>
    <property type="match status" value="1"/>
</dbReference>
<dbReference type="InterPro" id="IPR036383">
    <property type="entry name" value="TSP1_rpt_sf"/>
</dbReference>
<gene>
    <name evidence="5" type="ORF">GPUH_LOCUS15789</name>
</gene>